<evidence type="ECO:0000313" key="2">
    <source>
        <dbReference type="EMBL" id="MDI4649585.1"/>
    </source>
</evidence>
<reference evidence="2" key="1">
    <citation type="submission" date="2023-04" db="EMBL/GenBank/DDBJ databases">
        <title>Comparative genomic analysis of Cohnella hashimotonis sp. nov., isolated from the International Space Station.</title>
        <authorList>
            <person name="Venkateswaran K."/>
            <person name="Simpson A."/>
        </authorList>
    </citation>
    <scope>NUCLEOTIDE SEQUENCE</scope>
    <source>
        <strain evidence="2">F6_2S_P_1</strain>
    </source>
</reference>
<dbReference type="InterPro" id="IPR041519">
    <property type="entry name" value="HEPN_RiboL-PSP"/>
</dbReference>
<proteinExistence type="predicted"/>
<sequence>MTTSNRFNEFKLRYEELKTRFIPELSEDLDYSDEQLDDLRAFRVLCHSEIEAYLEDRARETSSQALRKFQETGNANKVLLCLLAFSDTQWEGPPSSIQNLQNSVLYTIRSRIQKAVKIFNSKITDNHGIREKNLLQILCPIGIQFDELDNTWVNSMDSYGKKRGEVAHTSFRTQQVIDPATEISTTDYLVDELKKVDFLLNSLNS</sequence>
<gene>
    <name evidence="2" type="ORF">KB449_31945</name>
</gene>
<comment type="caution">
    <text evidence="2">The sequence shown here is derived from an EMBL/GenBank/DDBJ whole genome shotgun (WGS) entry which is preliminary data.</text>
</comment>
<dbReference type="RefSeq" id="WP_282912202.1">
    <property type="nucleotide sequence ID" value="NZ_JAGRPV010000001.1"/>
</dbReference>
<dbReference type="Proteomes" id="UP001161691">
    <property type="component" value="Unassembled WGS sequence"/>
</dbReference>
<keyword evidence="3" id="KW-1185">Reference proteome</keyword>
<organism evidence="2 3">
    <name type="scientific">Cohnella hashimotonis</name>
    <dbReference type="NCBI Taxonomy" id="2826895"/>
    <lineage>
        <taxon>Bacteria</taxon>
        <taxon>Bacillati</taxon>
        <taxon>Bacillota</taxon>
        <taxon>Bacilli</taxon>
        <taxon>Bacillales</taxon>
        <taxon>Paenibacillaceae</taxon>
        <taxon>Cohnella</taxon>
    </lineage>
</organism>
<name>A0ABT6TTH1_9BACL</name>
<dbReference type="EMBL" id="JAGRPV010000001">
    <property type="protein sequence ID" value="MDI4649585.1"/>
    <property type="molecule type" value="Genomic_DNA"/>
</dbReference>
<dbReference type="Pfam" id="PF18735">
    <property type="entry name" value="HEPN_RiboL-PSP"/>
    <property type="match status" value="1"/>
</dbReference>
<evidence type="ECO:0000259" key="1">
    <source>
        <dbReference type="Pfam" id="PF18735"/>
    </source>
</evidence>
<protein>
    <submittedName>
        <fullName evidence="2">HEPN domain-containing protein</fullName>
    </submittedName>
</protein>
<feature type="domain" description="RiboL-PSP-HEPN" evidence="1">
    <location>
        <begin position="21"/>
        <end position="188"/>
    </location>
</feature>
<accession>A0ABT6TTH1</accession>
<evidence type="ECO:0000313" key="3">
    <source>
        <dbReference type="Proteomes" id="UP001161691"/>
    </source>
</evidence>